<dbReference type="AlphaFoldDB" id="A0ABD7EFE3"/>
<dbReference type="EMBL" id="CP070296">
    <property type="protein sequence ID" value="QST75814.1"/>
    <property type="molecule type" value="Genomic_DNA"/>
</dbReference>
<name>A0ABD7EFE3_ESCAL</name>
<sequence>MEIKPGHLVEYNGENILQLTEISTTDSEDKLICLCKAINWLKRQIKTNEFSGVIGKNIIYGGENIYTHILYTYQAKSLFYDKVIWKQDPLFNSVYEPLIP</sequence>
<evidence type="ECO:0000313" key="2">
    <source>
        <dbReference type="Proteomes" id="UP000663211"/>
    </source>
</evidence>
<dbReference type="Proteomes" id="UP000663211">
    <property type="component" value="Chromosome"/>
</dbReference>
<reference evidence="1 2" key="1">
    <citation type="submission" date="2021-03" db="EMBL/GenBank/DDBJ databases">
        <title>Comparative genomics of Chinese and international isolates of Escherichia albertii: population structure and evolution of virulence and antimicrobial resistance.</title>
        <authorList>
            <person name="Wang H."/>
            <person name="Xiong Y."/>
            <person name="Luo L."/>
        </authorList>
    </citation>
    <scope>NUCLEOTIDE SEQUENCE [LARGE SCALE GENOMIC DNA]</scope>
    <source>
        <strain evidence="1 2">Sample 165</strain>
    </source>
</reference>
<protein>
    <submittedName>
        <fullName evidence="1">Uncharacterized protein</fullName>
    </submittedName>
</protein>
<accession>A0ABD7EFE3</accession>
<proteinExistence type="predicted"/>
<gene>
    <name evidence="1" type="ORF">JRC44_16650</name>
</gene>
<organism evidence="1 2">
    <name type="scientific">Escherichia albertii</name>
    <dbReference type="NCBI Taxonomy" id="208962"/>
    <lineage>
        <taxon>Bacteria</taxon>
        <taxon>Pseudomonadati</taxon>
        <taxon>Pseudomonadota</taxon>
        <taxon>Gammaproteobacteria</taxon>
        <taxon>Enterobacterales</taxon>
        <taxon>Enterobacteriaceae</taxon>
        <taxon>Escherichia</taxon>
    </lineage>
</organism>
<evidence type="ECO:0000313" key="1">
    <source>
        <dbReference type="EMBL" id="QST75814.1"/>
    </source>
</evidence>